<protein>
    <submittedName>
        <fullName evidence="3">Uncharacterized protein</fullName>
    </submittedName>
</protein>
<dbReference type="OrthoDB" id="3873295at2"/>
<keyword evidence="2" id="KW-1133">Transmembrane helix</keyword>
<dbReference type="STRING" id="2064.TR51_02835"/>
<evidence type="ECO:0000256" key="1">
    <source>
        <dbReference type="SAM" id="MobiDB-lite"/>
    </source>
</evidence>
<organism evidence="3 4">
    <name type="scientific">Kitasatospora griseola</name>
    <name type="common">Streptomyces griseolosporeus</name>
    <dbReference type="NCBI Taxonomy" id="2064"/>
    <lineage>
        <taxon>Bacteria</taxon>
        <taxon>Bacillati</taxon>
        <taxon>Actinomycetota</taxon>
        <taxon>Actinomycetes</taxon>
        <taxon>Kitasatosporales</taxon>
        <taxon>Streptomycetaceae</taxon>
        <taxon>Kitasatospora</taxon>
    </lineage>
</organism>
<keyword evidence="4" id="KW-1185">Reference proteome</keyword>
<dbReference type="PATRIC" id="fig|2064.6.peg.641"/>
<feature type="transmembrane region" description="Helical" evidence="2">
    <location>
        <begin position="48"/>
        <end position="67"/>
    </location>
</feature>
<keyword evidence="2" id="KW-0812">Transmembrane</keyword>
<evidence type="ECO:0000313" key="3">
    <source>
        <dbReference type="EMBL" id="KIQ66523.1"/>
    </source>
</evidence>
<evidence type="ECO:0000256" key="2">
    <source>
        <dbReference type="SAM" id="Phobius"/>
    </source>
</evidence>
<evidence type="ECO:0000313" key="4">
    <source>
        <dbReference type="Proteomes" id="UP000032066"/>
    </source>
</evidence>
<dbReference type="RefSeq" id="WP_043907772.1">
    <property type="nucleotide sequence ID" value="NZ_JXZB01000001.1"/>
</dbReference>
<gene>
    <name evidence="3" type="ORF">TR51_02835</name>
</gene>
<name>A0A0D0Q5Z3_KITGR</name>
<dbReference type="Proteomes" id="UP000032066">
    <property type="component" value="Unassembled WGS sequence"/>
</dbReference>
<feature type="region of interest" description="Disordered" evidence="1">
    <location>
        <begin position="21"/>
        <end position="44"/>
    </location>
</feature>
<dbReference type="AlphaFoldDB" id="A0A0D0Q5Z3"/>
<keyword evidence="2" id="KW-0472">Membrane</keyword>
<accession>A0A0D0Q5Z3</accession>
<sequence>MTTKEPGDDLWEEFVREFEKSKAVHEPSAAERAGQQQQPSAARRPGRWLVLPAAAVLLAAVGGVAYLTRPSDREPAVTAVPAPSVTASAASAAPAEAAAGAPSGAIPLTVFPEQVQGYTLVAKAAHPDCTGSDVVGPSLAGLIVQGHGCLGVDVALYKDADGNQYNLALFTMKDPMDGVRLVNVLAEHVESYQVAAQLPPDGSGLRRLPVDSPRVQGFAVADHGMLVGTAQWSDGRTVDFDKLSARLTPLTSAVTRAVLA</sequence>
<dbReference type="EMBL" id="JXZB01000001">
    <property type="protein sequence ID" value="KIQ66523.1"/>
    <property type="molecule type" value="Genomic_DNA"/>
</dbReference>
<comment type="caution">
    <text evidence="3">The sequence shown here is derived from an EMBL/GenBank/DDBJ whole genome shotgun (WGS) entry which is preliminary data.</text>
</comment>
<reference evidence="3 4" key="1">
    <citation type="submission" date="2015-02" db="EMBL/GenBank/DDBJ databases">
        <title>Draft genome sequence of Kitasatospora griseola MF730-N6, a bafilomycin, terpentecin and satosporin producer.</title>
        <authorList>
            <person name="Arens J.C."/>
            <person name="Haltli B."/>
            <person name="Kerr R.G."/>
        </authorList>
    </citation>
    <scope>NUCLEOTIDE SEQUENCE [LARGE SCALE GENOMIC DNA]</scope>
    <source>
        <strain evidence="3 4">MF730-N6</strain>
    </source>
</reference>
<proteinExistence type="predicted"/>